<comment type="caution">
    <text evidence="1">The sequence shown here is derived from an EMBL/GenBank/DDBJ whole genome shotgun (WGS) entry which is preliminary data.</text>
</comment>
<keyword evidence="2" id="KW-1185">Reference proteome</keyword>
<protein>
    <submittedName>
        <fullName evidence="1">Uncharacterized protein</fullName>
    </submittedName>
</protein>
<gene>
    <name evidence="1" type="ORF">GBAR_LOCUS31605</name>
</gene>
<proteinExistence type="predicted"/>
<sequence>MGNRGNWRTSSYVTAAFLIAYPTITSMVTPPLHSPMQHDAHFTTSSLNLCCVCSTSGARSSFLRQSSCFRAKCKVFSMRFNYCIYTKTSNL</sequence>
<dbReference type="AlphaFoldDB" id="A0AA35U0Y2"/>
<dbReference type="Proteomes" id="UP001174909">
    <property type="component" value="Unassembled WGS sequence"/>
</dbReference>
<organism evidence="1 2">
    <name type="scientific">Geodia barretti</name>
    <name type="common">Barrett's horny sponge</name>
    <dbReference type="NCBI Taxonomy" id="519541"/>
    <lineage>
        <taxon>Eukaryota</taxon>
        <taxon>Metazoa</taxon>
        <taxon>Porifera</taxon>
        <taxon>Demospongiae</taxon>
        <taxon>Heteroscleromorpha</taxon>
        <taxon>Tetractinellida</taxon>
        <taxon>Astrophorina</taxon>
        <taxon>Geodiidae</taxon>
        <taxon>Geodia</taxon>
    </lineage>
</organism>
<name>A0AA35U0Y2_GEOBA</name>
<dbReference type="EMBL" id="CASHTH010004490">
    <property type="protein sequence ID" value="CAI8058138.1"/>
    <property type="molecule type" value="Genomic_DNA"/>
</dbReference>
<evidence type="ECO:0000313" key="1">
    <source>
        <dbReference type="EMBL" id="CAI8058138.1"/>
    </source>
</evidence>
<evidence type="ECO:0000313" key="2">
    <source>
        <dbReference type="Proteomes" id="UP001174909"/>
    </source>
</evidence>
<accession>A0AA35U0Y2</accession>
<reference evidence="1" key="1">
    <citation type="submission" date="2023-03" db="EMBL/GenBank/DDBJ databases">
        <authorList>
            <person name="Steffen K."/>
            <person name="Cardenas P."/>
        </authorList>
    </citation>
    <scope>NUCLEOTIDE SEQUENCE</scope>
</reference>